<organism evidence="1 2">
    <name type="scientific">Peronospora belbahrii</name>
    <dbReference type="NCBI Taxonomy" id="622444"/>
    <lineage>
        <taxon>Eukaryota</taxon>
        <taxon>Sar</taxon>
        <taxon>Stramenopiles</taxon>
        <taxon>Oomycota</taxon>
        <taxon>Peronosporomycetes</taxon>
        <taxon>Peronosporales</taxon>
        <taxon>Peronosporaceae</taxon>
        <taxon>Peronospora</taxon>
    </lineage>
</organism>
<sequence>MKFYGRSDFSVFASPVVSSDDTSVLYNVLTTFDDDTMMYNYTLVNGIAYLQSKPRNSDSSPPSVQCLRSEQSDIPPINSIVSALNDAVPVSSLSGSMGDTITCDSKSIYKVLVNGFNFAVCVSKNLSFKMYGSDVDIEVEYLNTRVDIVAPILTQGIIDSDFKCIVDVSSSPVSSIGRSLLTGKTVPKNSRKLFSLMSFLFDEKTSCSCKSTPRPCIFIHGLNVKGETSKTVNSLPYWGDIAKHVPCCLSVKFAHLDTIKNSWTQKDQQQKACSCALSVSKSSTNTTIKNTIIVTHSMGTLILAGAVGYGRCKVDSSSTWVSTAAPLLGSMGSDFVQKACAGKSNVILKALTEWEHQCPPSIGMKSLSYQGGSYSSSELNEAYKIVQEVYRTNVSAAMCSDNFSGLLTSYQAKFWVLGAILPHKSSQNDGTVEYKSCSLGVPESSFKNHYTSRFYRTQLNHYDMKFRGGDAILNKAKMPVKWLECLL</sequence>
<gene>
    <name evidence="1" type="ORF">PBS001_LOCUS5334</name>
</gene>
<dbReference type="EMBL" id="CAKLCB010000267">
    <property type="protein sequence ID" value="CAH0518777.1"/>
    <property type="molecule type" value="Genomic_DNA"/>
</dbReference>
<reference evidence="1 2" key="1">
    <citation type="submission" date="2021-11" db="EMBL/GenBank/DDBJ databases">
        <authorList>
            <person name="Islam A."/>
            <person name="Islam S."/>
            <person name="Flora M.S."/>
            <person name="Rahman M."/>
            <person name="Ziaur R.M."/>
            <person name="Epstein J.H."/>
            <person name="Hassan M."/>
            <person name="Klassen M."/>
            <person name="Woodard K."/>
            <person name="Webb A."/>
            <person name="Webby R.J."/>
            <person name="El Zowalaty M.E."/>
        </authorList>
    </citation>
    <scope>NUCLEOTIDE SEQUENCE [LARGE SCALE GENOMIC DNA]</scope>
    <source>
        <strain evidence="1">Pbs1</strain>
    </source>
</reference>
<proteinExistence type="predicted"/>
<comment type="caution">
    <text evidence="1">The sequence shown here is derived from an EMBL/GenBank/DDBJ whole genome shotgun (WGS) entry which is preliminary data.</text>
</comment>
<dbReference type="Proteomes" id="UP001158986">
    <property type="component" value="Unassembled WGS sequence"/>
</dbReference>
<evidence type="ECO:0008006" key="3">
    <source>
        <dbReference type="Google" id="ProtNLM"/>
    </source>
</evidence>
<dbReference type="InterPro" id="IPR029058">
    <property type="entry name" value="AB_hydrolase_fold"/>
</dbReference>
<evidence type="ECO:0000313" key="2">
    <source>
        <dbReference type="Proteomes" id="UP001158986"/>
    </source>
</evidence>
<evidence type="ECO:0000313" key="1">
    <source>
        <dbReference type="EMBL" id="CAH0518777.1"/>
    </source>
</evidence>
<accession>A0ABN8D033</accession>
<dbReference type="Gene3D" id="3.40.50.1820">
    <property type="entry name" value="alpha/beta hydrolase"/>
    <property type="match status" value="1"/>
</dbReference>
<keyword evidence="2" id="KW-1185">Reference proteome</keyword>
<protein>
    <recommendedName>
        <fullName evidence="3">DUF676 domain-containing protein</fullName>
    </recommendedName>
</protein>
<dbReference type="PANTHER" id="PTHR22538">
    <property type="entry name" value="CILIA- AND FLAGELLA-ASSOCIATED PROTEIN 74"/>
    <property type="match status" value="1"/>
</dbReference>
<name>A0ABN8D033_9STRA</name>
<dbReference type="PANTHER" id="PTHR22538:SF1">
    <property type="entry name" value="VWFD DOMAIN-CONTAINING PROTEIN"/>
    <property type="match status" value="1"/>
</dbReference>